<reference evidence="1" key="1">
    <citation type="journal article" date="2023" name="Insect Mol. Biol.">
        <title>Genome sequencing provides insights into the evolution of gene families encoding plant cell wall-degrading enzymes in longhorned beetles.</title>
        <authorList>
            <person name="Shin N.R."/>
            <person name="Okamura Y."/>
            <person name="Kirsch R."/>
            <person name="Pauchet Y."/>
        </authorList>
    </citation>
    <scope>NUCLEOTIDE SEQUENCE</scope>
    <source>
        <strain evidence="1">AMC_N1</strain>
    </source>
</reference>
<dbReference type="Proteomes" id="UP001162162">
    <property type="component" value="Unassembled WGS sequence"/>
</dbReference>
<evidence type="ECO:0000313" key="1">
    <source>
        <dbReference type="EMBL" id="KAJ8947099.1"/>
    </source>
</evidence>
<sequence length="78" mass="8352">MGKLLPIWLACGQKRHSGKTHPIREQAMFAKIISLPQSKLLIQIGGANIQARNTESGAVPLHEALQGPQGCCKGVVKP</sequence>
<name>A0AAV8Y9I5_9CUCU</name>
<evidence type="ECO:0000313" key="2">
    <source>
        <dbReference type="Proteomes" id="UP001162162"/>
    </source>
</evidence>
<organism evidence="1 2">
    <name type="scientific">Aromia moschata</name>
    <dbReference type="NCBI Taxonomy" id="1265417"/>
    <lineage>
        <taxon>Eukaryota</taxon>
        <taxon>Metazoa</taxon>
        <taxon>Ecdysozoa</taxon>
        <taxon>Arthropoda</taxon>
        <taxon>Hexapoda</taxon>
        <taxon>Insecta</taxon>
        <taxon>Pterygota</taxon>
        <taxon>Neoptera</taxon>
        <taxon>Endopterygota</taxon>
        <taxon>Coleoptera</taxon>
        <taxon>Polyphaga</taxon>
        <taxon>Cucujiformia</taxon>
        <taxon>Chrysomeloidea</taxon>
        <taxon>Cerambycidae</taxon>
        <taxon>Cerambycinae</taxon>
        <taxon>Callichromatini</taxon>
        <taxon>Aromia</taxon>
    </lineage>
</organism>
<dbReference type="EMBL" id="JAPWTK010000169">
    <property type="protein sequence ID" value="KAJ8947099.1"/>
    <property type="molecule type" value="Genomic_DNA"/>
</dbReference>
<keyword evidence="2" id="KW-1185">Reference proteome</keyword>
<comment type="caution">
    <text evidence="1">The sequence shown here is derived from an EMBL/GenBank/DDBJ whole genome shotgun (WGS) entry which is preliminary data.</text>
</comment>
<dbReference type="AlphaFoldDB" id="A0AAV8Y9I5"/>
<gene>
    <name evidence="1" type="ORF">NQ318_002458</name>
</gene>
<protein>
    <submittedName>
        <fullName evidence="1">Uncharacterized protein</fullName>
    </submittedName>
</protein>
<proteinExistence type="predicted"/>
<accession>A0AAV8Y9I5</accession>